<dbReference type="OrthoDB" id="9760167at2"/>
<evidence type="ECO:0000313" key="1">
    <source>
        <dbReference type="EMBL" id="TWU09043.1"/>
    </source>
</evidence>
<evidence type="ECO:0000313" key="2">
    <source>
        <dbReference type="Proteomes" id="UP000320735"/>
    </source>
</evidence>
<dbReference type="Pfam" id="PF07396">
    <property type="entry name" value="Porin_O_P"/>
    <property type="match status" value="1"/>
</dbReference>
<organism evidence="1 2">
    <name type="scientific">Symmachiella macrocystis</name>
    <dbReference type="NCBI Taxonomy" id="2527985"/>
    <lineage>
        <taxon>Bacteria</taxon>
        <taxon>Pseudomonadati</taxon>
        <taxon>Planctomycetota</taxon>
        <taxon>Planctomycetia</taxon>
        <taxon>Planctomycetales</taxon>
        <taxon>Planctomycetaceae</taxon>
        <taxon>Symmachiella</taxon>
    </lineage>
</organism>
<keyword evidence="2" id="KW-1185">Reference proteome</keyword>
<dbReference type="InterPro" id="IPR023614">
    <property type="entry name" value="Porin_dom_sf"/>
</dbReference>
<comment type="caution">
    <text evidence="1">The sequence shown here is derived from an EMBL/GenBank/DDBJ whole genome shotgun (WGS) entry which is preliminary data.</text>
</comment>
<protein>
    <submittedName>
        <fullName evidence="1">Phosphate-selective porin O and P</fullName>
    </submittedName>
</protein>
<reference evidence="1 2" key="1">
    <citation type="submission" date="2019-02" db="EMBL/GenBank/DDBJ databases">
        <title>Deep-cultivation of Planctomycetes and their phenomic and genomic characterization uncovers novel biology.</title>
        <authorList>
            <person name="Wiegand S."/>
            <person name="Jogler M."/>
            <person name="Boedeker C."/>
            <person name="Pinto D."/>
            <person name="Vollmers J."/>
            <person name="Rivas-Marin E."/>
            <person name="Kohn T."/>
            <person name="Peeters S.H."/>
            <person name="Heuer A."/>
            <person name="Rast P."/>
            <person name="Oberbeckmann S."/>
            <person name="Bunk B."/>
            <person name="Jeske O."/>
            <person name="Meyerdierks A."/>
            <person name="Storesund J.E."/>
            <person name="Kallscheuer N."/>
            <person name="Luecker S."/>
            <person name="Lage O.M."/>
            <person name="Pohl T."/>
            <person name="Merkel B.J."/>
            <person name="Hornburger P."/>
            <person name="Mueller R.-W."/>
            <person name="Bruemmer F."/>
            <person name="Labrenz M."/>
            <person name="Spormann A.M."/>
            <person name="Op Den Camp H."/>
            <person name="Overmann J."/>
            <person name="Amann R."/>
            <person name="Jetten M.S.M."/>
            <person name="Mascher T."/>
            <person name="Medema M.H."/>
            <person name="Devos D.P."/>
            <person name="Kaster A.-K."/>
            <person name="Ovreas L."/>
            <person name="Rohde M."/>
            <person name="Galperin M.Y."/>
            <person name="Jogler C."/>
        </authorList>
    </citation>
    <scope>NUCLEOTIDE SEQUENCE [LARGE SCALE GENOMIC DNA]</scope>
    <source>
        <strain evidence="1 2">CA54</strain>
    </source>
</reference>
<dbReference type="AlphaFoldDB" id="A0A5C6BAC6"/>
<proteinExistence type="predicted"/>
<dbReference type="EMBL" id="SJPP01000002">
    <property type="protein sequence ID" value="TWU09043.1"/>
    <property type="molecule type" value="Genomic_DNA"/>
</dbReference>
<accession>A0A5C6BAC6</accession>
<dbReference type="Gene3D" id="2.40.160.10">
    <property type="entry name" value="Porin"/>
    <property type="match status" value="1"/>
</dbReference>
<name>A0A5C6BAC6_9PLAN</name>
<dbReference type="Proteomes" id="UP000320735">
    <property type="component" value="Unassembled WGS sequence"/>
</dbReference>
<gene>
    <name evidence="1" type="ORF">CA54_42830</name>
</gene>
<dbReference type="InterPro" id="IPR010870">
    <property type="entry name" value="Porin_O/P"/>
</dbReference>
<dbReference type="RefSeq" id="WP_146372796.1">
    <property type="nucleotide sequence ID" value="NZ_SJPP01000002.1"/>
</dbReference>
<sequence length="522" mass="58588">MKHIFLALISVITSAILLVAIPASVLADEPVDVDALLRRLEEAERRLKILETGTQREFADAARVGRTNAVDPTFAVDVDNARTSAIDPTIEVEPAAFSVEYNAYSAATSQGEYARQSTLPRASAFEINYDSGFVIRPDDKDAQPYQLQVNGRMQIRHVGFDRDANFYSNRGDTFRGGPLPINNRNDFEIERARLVFSGFVHDPKLEFFLNIDGDSDDNHDAIFHDFWFNYEFSKTFDLYFGKAFVPGSRAWVDGSSRTHFADRSMATTFFRPDRSVGVWAIGEVAEDLFYRIMLANGFNASDFRFSELDTNLAYSGTMWWDVEGDYGKGYADLEWHEDLAVLVGHSFTYASQQGVDSLGLPKSEQNFLRISDGTRLIAPDALAPGVTVVGGDIYLYAVDAAFKYRGWSVNSELYFRWLNQFKTLGGPIPYSQLYAAGFYTDAGYMILERSLEVIGRTSLVDGMFGTRWEYAAGVNWYVNGTHQNKVTFDITKLDGSPVSNSGPNYEVGQEGLLTRLQWQIAF</sequence>